<protein>
    <submittedName>
        <fullName evidence="1">Uncharacterized protein</fullName>
    </submittedName>
</protein>
<name>A0A085UKY3_PSESX</name>
<evidence type="ECO:0000313" key="1">
    <source>
        <dbReference type="EMBL" id="KFE43846.1"/>
    </source>
</evidence>
<dbReference type="EMBL" id="JPQT01000183">
    <property type="protein sequence ID" value="KFE43846.1"/>
    <property type="molecule type" value="Genomic_DNA"/>
</dbReference>
<proteinExistence type="predicted"/>
<dbReference type="RefSeq" id="WP_052028637.1">
    <property type="nucleotide sequence ID" value="NZ_JPQT01000183.1"/>
</dbReference>
<comment type="caution">
    <text evidence="1">The sequence shown here is derived from an EMBL/GenBank/DDBJ whole genome shotgun (WGS) entry which is preliminary data.</text>
</comment>
<gene>
    <name evidence="1" type="ORF">IV02_30795</name>
</gene>
<dbReference type="PATRIC" id="fig|317.174.peg.6280"/>
<accession>A0A085UKY3</accession>
<organism evidence="1 2">
    <name type="scientific">Pseudomonas syringae</name>
    <dbReference type="NCBI Taxonomy" id="317"/>
    <lineage>
        <taxon>Bacteria</taxon>
        <taxon>Pseudomonadati</taxon>
        <taxon>Pseudomonadota</taxon>
        <taxon>Gammaproteobacteria</taxon>
        <taxon>Pseudomonadales</taxon>
        <taxon>Pseudomonadaceae</taxon>
        <taxon>Pseudomonas</taxon>
    </lineage>
</organism>
<dbReference type="AlphaFoldDB" id="A0A085UKY3"/>
<dbReference type="Proteomes" id="UP000028643">
    <property type="component" value="Unassembled WGS sequence"/>
</dbReference>
<sequence>MSDIHTPYGLLHPAQADELLHVPAQRLDRQILAHSRRWHTVGLFMRCTTCGHSQKASESTRPFPHDPACQANAGEDFPWQELAAILLHLPIQSPTNAPGQKGNHL</sequence>
<evidence type="ECO:0000313" key="2">
    <source>
        <dbReference type="Proteomes" id="UP000028643"/>
    </source>
</evidence>
<reference evidence="1 2" key="1">
    <citation type="submission" date="2014-07" db="EMBL/GenBank/DDBJ databases">
        <title>Draft Genome Sequences of Environmental Pseudomonas syringae strains.</title>
        <authorList>
            <person name="Baltrus D.A."/>
            <person name="Berge O."/>
            <person name="Morris C."/>
        </authorList>
    </citation>
    <scope>NUCLEOTIDE SEQUENCE [LARGE SCALE GENOMIC DNA]</scope>
    <source>
        <strain evidence="1 2">CEB003</strain>
    </source>
</reference>